<dbReference type="GO" id="GO:0006506">
    <property type="term" value="P:GPI anchor biosynthetic process"/>
    <property type="evidence" value="ECO:0007669"/>
    <property type="project" value="TreeGrafter"/>
</dbReference>
<keyword evidence="6 7" id="KW-0472">Membrane</keyword>
<dbReference type="GO" id="GO:0180047">
    <property type="term" value="P:dolichol phosphate mannose biosynthetic process"/>
    <property type="evidence" value="ECO:0007669"/>
    <property type="project" value="InterPro"/>
</dbReference>
<dbReference type="Proteomes" id="UP000054544">
    <property type="component" value="Unassembled WGS sequence"/>
</dbReference>
<organism evidence="8 9">
    <name type="scientific">Metarhizium anisopliae BRIP 53293</name>
    <dbReference type="NCBI Taxonomy" id="1291518"/>
    <lineage>
        <taxon>Eukaryota</taxon>
        <taxon>Fungi</taxon>
        <taxon>Dikarya</taxon>
        <taxon>Ascomycota</taxon>
        <taxon>Pezizomycotina</taxon>
        <taxon>Sordariomycetes</taxon>
        <taxon>Hypocreomycetidae</taxon>
        <taxon>Hypocreales</taxon>
        <taxon>Clavicipitaceae</taxon>
        <taxon>Metarhizium</taxon>
    </lineage>
</organism>
<keyword evidence="9" id="KW-1185">Reference proteome</keyword>
<feature type="transmembrane region" description="Helical" evidence="7">
    <location>
        <begin position="20"/>
        <end position="42"/>
    </location>
</feature>
<feature type="transmembrane region" description="Helical" evidence="7">
    <location>
        <begin position="187"/>
        <end position="212"/>
    </location>
</feature>
<dbReference type="PANTHER" id="PTHR15039:SF11">
    <property type="entry name" value="DOLICHOL PHOSPHATE-MANNOSE BIOSYNTHESIS REGULATORY PROTEIN"/>
    <property type="match status" value="1"/>
</dbReference>
<dbReference type="EMBL" id="KE384738">
    <property type="protein sequence ID" value="KJK77440.1"/>
    <property type="molecule type" value="Genomic_DNA"/>
</dbReference>
<comment type="subunit">
    <text evidence="7">Component of the dolichol-phosphate mannose (DPM) synthase complex.</text>
</comment>
<keyword evidence="4 7" id="KW-0256">Endoplasmic reticulum</keyword>
<dbReference type="OrthoDB" id="311279at2759"/>
<feature type="transmembrane region" description="Helical" evidence="7">
    <location>
        <begin position="104"/>
        <end position="125"/>
    </location>
</feature>
<evidence type="ECO:0000256" key="4">
    <source>
        <dbReference type="ARBA" id="ARBA00022824"/>
    </source>
</evidence>
<dbReference type="AlphaFoldDB" id="A0A0D9NXX5"/>
<evidence type="ECO:0000256" key="2">
    <source>
        <dbReference type="ARBA" id="ARBA00005478"/>
    </source>
</evidence>
<evidence type="ECO:0000256" key="5">
    <source>
        <dbReference type="ARBA" id="ARBA00022989"/>
    </source>
</evidence>
<name>A0A0D9NXX5_METAN</name>
<dbReference type="InterPro" id="IPR009914">
    <property type="entry name" value="DPM2"/>
</dbReference>
<dbReference type="UniPathway" id="UPA00378"/>
<feature type="transmembrane region" description="Helical" evidence="7">
    <location>
        <begin position="146"/>
        <end position="167"/>
    </location>
</feature>
<evidence type="ECO:0000313" key="9">
    <source>
        <dbReference type="Proteomes" id="UP000054544"/>
    </source>
</evidence>
<comment type="function">
    <text evidence="7">Regulatory subunit of the dolichol-phosphate mannose (DPM) synthase complex; essential for the ER localization.</text>
</comment>
<dbReference type="Pfam" id="PF07297">
    <property type="entry name" value="DPM2"/>
    <property type="match status" value="1"/>
</dbReference>
<dbReference type="STRING" id="1291518.A0A0D9NXX5"/>
<comment type="subcellular location">
    <subcellularLocation>
        <location evidence="1 7">Endoplasmic reticulum membrane</location>
        <topology evidence="1 7">Multi-pass membrane protein</topology>
    </subcellularLocation>
</comment>
<sequence>MSAETLIQPENALPEGALRAPGTLVTILASTFLPASLAVGCLSMNTRFAKLGGMLFDLLGVIVLIGGFAVVSVAVIRIWIRARSHGPWKTKTQRARSIKSKARVWIIVSCLYLLVTASLLIIMLGNYLVGGVTFGVTAALSLIDKLVGLAMLVASSVIFLYYTIWTLLMPFVDKDHPLQDFFLHRKWAIRIPVILILLGSAVVGSFLGLVMIRSNRKKAAKAKAAAKKKN</sequence>
<protein>
    <recommendedName>
        <fullName evidence="7">Dolichol phosphate-mannose biosynthesis regulatory protein</fullName>
    </recommendedName>
</protein>
<reference evidence="9" key="1">
    <citation type="journal article" date="2014" name="BMC Genomics">
        <title>The genome sequence of the biocontrol fungus Metarhizium anisopliae and comparative genomics of Metarhizium species.</title>
        <authorList>
            <person name="Pattemore J.A."/>
            <person name="Hane J.K."/>
            <person name="Williams A.H."/>
            <person name="Wilson B.A."/>
            <person name="Stodart B.J."/>
            <person name="Ash G.J."/>
        </authorList>
    </citation>
    <scope>NUCLEOTIDE SEQUENCE [LARGE SCALE GENOMIC DNA]</scope>
    <source>
        <strain evidence="9">BRIP 53293</strain>
    </source>
</reference>
<comment type="pathway">
    <text evidence="7">Protein modification; protein glycosylation.</text>
</comment>
<evidence type="ECO:0000256" key="1">
    <source>
        <dbReference type="ARBA" id="ARBA00004477"/>
    </source>
</evidence>
<dbReference type="PANTHER" id="PTHR15039">
    <property type="entry name" value="DOLICHOL PHOSPHATE-MANNOSE BIOSYNTHESIS REGULATORY PROTEIN"/>
    <property type="match status" value="1"/>
</dbReference>
<gene>
    <name evidence="8" type="ORF">H634G_07179</name>
</gene>
<feature type="transmembrane region" description="Helical" evidence="7">
    <location>
        <begin position="54"/>
        <end position="80"/>
    </location>
</feature>
<evidence type="ECO:0000313" key="8">
    <source>
        <dbReference type="EMBL" id="KJK77440.1"/>
    </source>
</evidence>
<dbReference type="GO" id="GO:0030234">
    <property type="term" value="F:enzyme regulator activity"/>
    <property type="evidence" value="ECO:0007669"/>
    <property type="project" value="UniProtKB-UniRule"/>
</dbReference>
<comment type="caution">
    <text evidence="7">Lacks conserved residue(s) required for the propagation of feature annotation.</text>
</comment>
<comment type="similarity">
    <text evidence="2 7">Belongs to the DPM2 family.</text>
</comment>
<keyword evidence="3 7" id="KW-0812">Transmembrane</keyword>
<evidence type="ECO:0000256" key="6">
    <source>
        <dbReference type="ARBA" id="ARBA00023136"/>
    </source>
</evidence>
<evidence type="ECO:0000256" key="3">
    <source>
        <dbReference type="ARBA" id="ARBA00022692"/>
    </source>
</evidence>
<accession>A0A0D9NXX5</accession>
<proteinExistence type="inferred from homology"/>
<evidence type="ECO:0000256" key="7">
    <source>
        <dbReference type="RuleBase" id="RU365084"/>
    </source>
</evidence>
<dbReference type="GO" id="GO:0033185">
    <property type="term" value="C:dolichol-phosphate-mannose synthase complex"/>
    <property type="evidence" value="ECO:0007669"/>
    <property type="project" value="TreeGrafter"/>
</dbReference>
<keyword evidence="5 7" id="KW-1133">Transmembrane helix</keyword>
<dbReference type="GO" id="GO:0005789">
    <property type="term" value="C:endoplasmic reticulum membrane"/>
    <property type="evidence" value="ECO:0007669"/>
    <property type="project" value="UniProtKB-SubCell"/>
</dbReference>